<keyword evidence="12" id="KW-1185">Reference proteome</keyword>
<evidence type="ECO:0000256" key="8">
    <source>
        <dbReference type="SAM" id="MobiDB-lite"/>
    </source>
</evidence>
<dbReference type="AlphaFoldDB" id="C1FHW0"/>
<dbReference type="PANTHER" id="PTHR46972:SF1">
    <property type="entry name" value="FAD DEPENDENT OXIDOREDUCTASE DOMAIN-CONTAINING PROTEIN"/>
    <property type="match status" value="1"/>
</dbReference>
<evidence type="ECO:0000313" key="11">
    <source>
        <dbReference type="EMBL" id="ACO69888.1"/>
    </source>
</evidence>
<organism evidence="11 12">
    <name type="scientific">Micromonas commoda (strain RCC299 / NOUM17 / CCMP2709)</name>
    <name type="common">Picoplanktonic green alga</name>
    <dbReference type="NCBI Taxonomy" id="296587"/>
    <lineage>
        <taxon>Eukaryota</taxon>
        <taxon>Viridiplantae</taxon>
        <taxon>Chlorophyta</taxon>
        <taxon>Mamiellophyceae</taxon>
        <taxon>Mamiellales</taxon>
        <taxon>Mamiellaceae</taxon>
        <taxon>Micromonas</taxon>
    </lineage>
</organism>
<feature type="compositionally biased region" description="Gly residues" evidence="8">
    <location>
        <begin position="1"/>
        <end position="14"/>
    </location>
</feature>
<evidence type="ECO:0000256" key="6">
    <source>
        <dbReference type="ARBA" id="ARBA00023002"/>
    </source>
</evidence>
<feature type="domain" description="FAD-binding" evidence="9">
    <location>
        <begin position="547"/>
        <end position="892"/>
    </location>
</feature>
<dbReference type="OrthoDB" id="5955355at2759"/>
<dbReference type="InterPro" id="IPR036188">
    <property type="entry name" value="FAD/NAD-bd_sf"/>
</dbReference>
<dbReference type="PROSITE" id="PS51450">
    <property type="entry name" value="LRR"/>
    <property type="match status" value="1"/>
</dbReference>
<evidence type="ECO:0000256" key="4">
    <source>
        <dbReference type="ARBA" id="ARBA00022737"/>
    </source>
</evidence>
<dbReference type="Pfam" id="PF01494">
    <property type="entry name" value="FAD_binding_3"/>
    <property type="match status" value="1"/>
</dbReference>
<dbReference type="InterPro" id="IPR003591">
    <property type="entry name" value="Leu-rich_rpt_typical-subtyp"/>
</dbReference>
<dbReference type="EMBL" id="CP001576">
    <property type="protein sequence ID" value="ACO69888.1"/>
    <property type="molecule type" value="Genomic_DNA"/>
</dbReference>
<dbReference type="STRING" id="296587.C1FHW0"/>
<protein>
    <submittedName>
        <fullName evidence="11">Uncharacterized protein</fullName>
    </submittedName>
</protein>
<dbReference type="GeneID" id="8247189"/>
<name>C1FHW0_MICCC</name>
<keyword evidence="6" id="KW-0560">Oxidoreductase</keyword>
<evidence type="ECO:0000259" key="10">
    <source>
        <dbReference type="Pfam" id="PF26188"/>
    </source>
</evidence>
<dbReference type="InterPro" id="IPR058917">
    <property type="entry name" value="RESC6_dom"/>
</dbReference>
<dbReference type="RefSeq" id="XP_002508630.1">
    <property type="nucleotide sequence ID" value="XM_002508584.1"/>
</dbReference>
<evidence type="ECO:0000256" key="3">
    <source>
        <dbReference type="ARBA" id="ARBA00022630"/>
    </source>
</evidence>
<evidence type="ECO:0000259" key="9">
    <source>
        <dbReference type="Pfam" id="PF01494"/>
    </source>
</evidence>
<dbReference type="SMART" id="SM00369">
    <property type="entry name" value="LRR_TYP"/>
    <property type="match status" value="1"/>
</dbReference>
<feature type="domain" description="RNA-editing substrate-binding complex 6 protein" evidence="10">
    <location>
        <begin position="126"/>
        <end position="425"/>
    </location>
</feature>
<evidence type="ECO:0000256" key="7">
    <source>
        <dbReference type="ARBA" id="ARBA00023033"/>
    </source>
</evidence>
<keyword evidence="5" id="KW-0274">FAD</keyword>
<dbReference type="OMA" id="VNTTWAF"/>
<dbReference type="PRINTS" id="PR00420">
    <property type="entry name" value="RNGMNOXGNASE"/>
</dbReference>
<evidence type="ECO:0000256" key="1">
    <source>
        <dbReference type="ARBA" id="ARBA00004430"/>
    </source>
</evidence>
<dbReference type="SUPFAM" id="SSF52075">
    <property type="entry name" value="Outer arm dynein light chain 1"/>
    <property type="match status" value="1"/>
</dbReference>
<keyword evidence="4" id="KW-0677">Repeat</keyword>
<keyword evidence="2" id="KW-0433">Leucine-rich repeat</keyword>
<dbReference type="InterPro" id="IPR032675">
    <property type="entry name" value="LRR_dom_sf"/>
</dbReference>
<keyword evidence="3" id="KW-0285">Flavoprotein</keyword>
<dbReference type="GO" id="GO:0071949">
    <property type="term" value="F:FAD binding"/>
    <property type="evidence" value="ECO:0007669"/>
    <property type="project" value="InterPro"/>
</dbReference>
<accession>C1FHW0</accession>
<evidence type="ECO:0000313" key="12">
    <source>
        <dbReference type="Proteomes" id="UP000002009"/>
    </source>
</evidence>
<dbReference type="InParanoid" id="C1FHW0"/>
<dbReference type="InterPro" id="IPR001611">
    <property type="entry name" value="Leu-rich_rpt"/>
</dbReference>
<evidence type="ECO:0000256" key="2">
    <source>
        <dbReference type="ARBA" id="ARBA00022614"/>
    </source>
</evidence>
<feature type="compositionally biased region" description="Gly residues" evidence="8">
    <location>
        <begin position="22"/>
        <end position="32"/>
    </location>
</feature>
<proteinExistence type="predicted"/>
<comment type="subcellular location">
    <subcellularLocation>
        <location evidence="1">Cytoplasm</location>
        <location evidence="1">Cytoskeleton</location>
        <location evidence="1">Cilium axoneme</location>
    </subcellularLocation>
</comment>
<gene>
    <name evidence="11" type="ORF">MICPUN_61664</name>
</gene>
<dbReference type="Gene3D" id="3.80.10.10">
    <property type="entry name" value="Ribonuclease Inhibitor"/>
    <property type="match status" value="1"/>
</dbReference>
<dbReference type="eggNOG" id="KOG2614">
    <property type="taxonomic scope" value="Eukaryota"/>
</dbReference>
<dbReference type="Gene3D" id="3.50.50.60">
    <property type="entry name" value="FAD/NAD(P)-binding domain"/>
    <property type="match status" value="1"/>
</dbReference>
<dbReference type="GO" id="GO:0004497">
    <property type="term" value="F:monooxygenase activity"/>
    <property type="evidence" value="ECO:0007669"/>
    <property type="project" value="UniProtKB-KW"/>
</dbReference>
<feature type="compositionally biased region" description="Basic and acidic residues" evidence="8">
    <location>
        <begin position="987"/>
        <end position="1001"/>
    </location>
</feature>
<dbReference type="Proteomes" id="UP000002009">
    <property type="component" value="Chromosome 10"/>
</dbReference>
<reference evidence="11 12" key="1">
    <citation type="journal article" date="2009" name="Science">
        <title>Green evolution and dynamic adaptations revealed by genomes of the marine picoeukaryotes Micromonas.</title>
        <authorList>
            <person name="Worden A.Z."/>
            <person name="Lee J.H."/>
            <person name="Mock T."/>
            <person name="Rouze P."/>
            <person name="Simmons M.P."/>
            <person name="Aerts A.L."/>
            <person name="Allen A.E."/>
            <person name="Cuvelier M.L."/>
            <person name="Derelle E."/>
            <person name="Everett M.V."/>
            <person name="Foulon E."/>
            <person name="Grimwood J."/>
            <person name="Gundlach H."/>
            <person name="Henrissat B."/>
            <person name="Napoli C."/>
            <person name="McDonald S.M."/>
            <person name="Parker M.S."/>
            <person name="Rombauts S."/>
            <person name="Salamov A."/>
            <person name="Von Dassow P."/>
            <person name="Badger J.H."/>
            <person name="Coutinho P.M."/>
            <person name="Demir E."/>
            <person name="Dubchak I."/>
            <person name="Gentemann C."/>
            <person name="Eikrem W."/>
            <person name="Gready J.E."/>
            <person name="John U."/>
            <person name="Lanier W."/>
            <person name="Lindquist E.A."/>
            <person name="Lucas S."/>
            <person name="Mayer K.F."/>
            <person name="Moreau H."/>
            <person name="Not F."/>
            <person name="Otillar R."/>
            <person name="Panaud O."/>
            <person name="Pangilinan J."/>
            <person name="Paulsen I."/>
            <person name="Piegu B."/>
            <person name="Poliakov A."/>
            <person name="Robbens S."/>
            <person name="Schmutz J."/>
            <person name="Toulza E."/>
            <person name="Wyss T."/>
            <person name="Zelensky A."/>
            <person name="Zhou K."/>
            <person name="Armbrust E.V."/>
            <person name="Bhattacharya D."/>
            <person name="Goodenough U.W."/>
            <person name="Van de Peer Y."/>
            <person name="Grigoriev I.V."/>
        </authorList>
    </citation>
    <scope>NUCLEOTIDE SEQUENCE [LARGE SCALE GENOMIC DNA]</scope>
    <source>
        <strain evidence="12">RCC299 / NOUM17</strain>
    </source>
</reference>
<dbReference type="SUPFAM" id="SSF51905">
    <property type="entry name" value="FAD/NAD(P)-binding domain"/>
    <property type="match status" value="1"/>
</dbReference>
<feature type="region of interest" description="Disordered" evidence="8">
    <location>
        <begin position="1"/>
        <end position="37"/>
    </location>
</feature>
<sequence>MSGYNTGFGFGGGRGRGRGRGGGRGGGGGGGPSPALLTANIKNARTLEELLGHCTAHRSKLNHIHLSAAWNSIGHKSGNLSPDWWRAHDDELRSLASHTAKVVSESSEVRAREIANIAHGVAKSGRGGDLADLMDALARAVEKRASDCNAQELANVSWAFAKADHCADVALFDALSKATLAKASACNSQELTNLAWAFATAGRTQDEALFASLAKAVEHTLASFTSQGLSNTAWAFAKVGHLEATLFKAISLAARSKLKTFNAQDFANTAWAFAKLGQFDGELFTALAKDAARHGEGHNAQGLANTVWSFAKAGHLDEGLFKGFASQVRRKLKDFNSQDLANTAWAFAKACHPDESLFASISGACVACLDDFNAQDLVNTAWAFAKLGHFDQSLFAAVARRFRDSGAMNDDQLGAQFIANVAWAFSKASEAGKLEQATSEELFRDLATAAEASVADFTAADLANVAWAFANANQMDPTLFQSLANRAENFLDDFNDEELDNAEWAFARAGMHRIVKRLKQNRKRAVEDAAAAKAEVGEVDVSGCGTIVVAGGGIGGAACAVALQKRGFHVVVLESDPSFDARKQGYGLTVQRQDAVNAMGIDLAADDAPSTSHYTFDDRGHILGVFGEAFGGRDTGKERKECKNSGRFIHIPRQVLRLRLLEAVRPGTIRWNSRLEGFKTSKKKPKSIRVKLTGGDAIDAALLVGSDGIFSTVRRKLALPGDRLNYVGLMVVLGIVDDSILNVPLTKRRIFETVDGSTRIYVMPFTTSSTMWQLSFPMEEKEARELAKDQNALKMEITRRCAAWHEPIPELLANTPLDGFSGYPVYDRELLEPGVLRKAATDAGISRVTLVGDAAHPMTPFKAQGANQAISDAVLLAETLADSVRKYGADEGFEKALPTFEQKMLNRSSRMVVGSREKAKEMHSNLALRPARKVQRETDVDMARVIKMLRAKGVGAKTSNDERGLDAVVADVMRLCASGGVMEVVENDDKKQKRDRAHTSTDGKIPSKKQKLLSHVDGEWVKCTLIKTKENGQHKVKLKGGTKCSQRNRYSLVKLYIDENELTSVPAKIGQLTSLEWLYLSSNQLTSVPAEIGQLTPLWVSYLDDNQLTSVPAAISERGAVLWAWIGA</sequence>
<dbReference type="KEGG" id="mis:MICPUN_61664"/>
<feature type="region of interest" description="Disordered" evidence="8">
    <location>
        <begin position="986"/>
        <end position="1009"/>
    </location>
</feature>
<dbReference type="InterPro" id="IPR002938">
    <property type="entry name" value="FAD-bd"/>
</dbReference>
<dbReference type="Pfam" id="PF26188">
    <property type="entry name" value="RESC6"/>
    <property type="match status" value="1"/>
</dbReference>
<dbReference type="PANTHER" id="PTHR46972">
    <property type="entry name" value="MONOOXYGENASE ASQM-RELATED"/>
    <property type="match status" value="1"/>
</dbReference>
<keyword evidence="7" id="KW-0503">Monooxygenase</keyword>
<evidence type="ECO:0000256" key="5">
    <source>
        <dbReference type="ARBA" id="ARBA00022827"/>
    </source>
</evidence>
<dbReference type="Pfam" id="PF13855">
    <property type="entry name" value="LRR_8"/>
    <property type="match status" value="1"/>
</dbReference>
<dbReference type="GO" id="GO:0005930">
    <property type="term" value="C:axoneme"/>
    <property type="evidence" value="ECO:0007669"/>
    <property type="project" value="UniProtKB-SubCell"/>
</dbReference>